<evidence type="ECO:0000313" key="5">
    <source>
        <dbReference type="Proteomes" id="UP000280296"/>
    </source>
</evidence>
<feature type="region of interest" description="Disordered" evidence="2">
    <location>
        <begin position="272"/>
        <end position="317"/>
    </location>
</feature>
<dbReference type="GO" id="GO:0003677">
    <property type="term" value="F:DNA binding"/>
    <property type="evidence" value="ECO:0007669"/>
    <property type="project" value="InterPro"/>
</dbReference>
<dbReference type="InterPro" id="IPR013762">
    <property type="entry name" value="Integrase-like_cat_sf"/>
</dbReference>
<reference evidence="4 5" key="2">
    <citation type="submission" date="2019-01" db="EMBL/GenBank/DDBJ databases">
        <title>Tautonia sociabilis, a novel thermotolerant planctomycete of Isosphaeraceae family, isolated from a 4000 m deep subterranean habitat.</title>
        <authorList>
            <person name="Kovaleva O.L."/>
            <person name="Elcheninov A.G."/>
            <person name="Van Heerden E."/>
            <person name="Toshchakov S.V."/>
            <person name="Novikov A."/>
            <person name="Bonch-Osmolovskaya E.A."/>
            <person name="Kublanov I.V."/>
        </authorList>
    </citation>
    <scope>NUCLEOTIDE SEQUENCE [LARGE SCALE GENOMIC DNA]</scope>
    <source>
        <strain evidence="4 5">GM2012</strain>
    </source>
</reference>
<dbReference type="InterPro" id="IPR050090">
    <property type="entry name" value="Tyrosine_recombinase_XerCD"/>
</dbReference>
<dbReference type="InterPro" id="IPR002104">
    <property type="entry name" value="Integrase_catalytic"/>
</dbReference>
<dbReference type="Proteomes" id="UP000280296">
    <property type="component" value="Unassembled WGS sequence"/>
</dbReference>
<dbReference type="AlphaFoldDB" id="A0A432ME48"/>
<dbReference type="GO" id="GO:0015074">
    <property type="term" value="P:DNA integration"/>
    <property type="evidence" value="ECO:0007669"/>
    <property type="project" value="InterPro"/>
</dbReference>
<sequence length="386" mass="43843">MRDPHYIPRTSRHRSGQAVARLNGRDHYLGAHGSPEAAAAYERLIAEWLADGRRSPADEPTVNDVILAFLDHATAYYKDGGPHGGEVGCIKDVLKIVKQLYGRTPAADFGPRALKVVRDRMIGKGWCRRYINAQVDRIQRMFRWATEEEIVPGSVHHALRAVRGIRKGTPGVRESERVRPGPAASIRVVFPHVPPAIAAMIRFQDHTGCRPEEVCRLRRCHIRQRGKVWVHEPPEHKTDHHDIERRISIGPRAQRVLGPWIDVPDDAYLFSPAGSEAHRNGDRRANRRSPMTPSQTRWGPRARRKRPSGQCDTTVSDRRAIHRACDRAKVEKWSPNQLRHTAATRLRRRHGIEAARIILGHTNLITTQVYAEADLKKAFRVMSRFG</sequence>
<organism evidence="4 5">
    <name type="scientific">Tautonia sociabilis</name>
    <dbReference type="NCBI Taxonomy" id="2080755"/>
    <lineage>
        <taxon>Bacteria</taxon>
        <taxon>Pseudomonadati</taxon>
        <taxon>Planctomycetota</taxon>
        <taxon>Planctomycetia</taxon>
        <taxon>Isosphaerales</taxon>
        <taxon>Isosphaeraceae</taxon>
        <taxon>Tautonia</taxon>
    </lineage>
</organism>
<accession>A0A432ME48</accession>
<dbReference type="RefSeq" id="WP_126727652.1">
    <property type="nucleotide sequence ID" value="NZ_RYZH01000060.1"/>
</dbReference>
<dbReference type="PROSITE" id="PS51898">
    <property type="entry name" value="TYR_RECOMBINASE"/>
    <property type="match status" value="1"/>
</dbReference>
<evidence type="ECO:0000256" key="1">
    <source>
        <dbReference type="ARBA" id="ARBA00023172"/>
    </source>
</evidence>
<name>A0A432ME48_9BACT</name>
<dbReference type="GO" id="GO:0006310">
    <property type="term" value="P:DNA recombination"/>
    <property type="evidence" value="ECO:0007669"/>
    <property type="project" value="UniProtKB-KW"/>
</dbReference>
<dbReference type="PANTHER" id="PTHR30349:SF64">
    <property type="entry name" value="PROPHAGE INTEGRASE INTD-RELATED"/>
    <property type="match status" value="1"/>
</dbReference>
<dbReference type="Gene3D" id="1.10.443.10">
    <property type="entry name" value="Intergrase catalytic core"/>
    <property type="match status" value="1"/>
</dbReference>
<dbReference type="InterPro" id="IPR011010">
    <property type="entry name" value="DNA_brk_join_enz"/>
</dbReference>
<gene>
    <name evidence="4" type="ORF">TsocGM_22215</name>
</gene>
<dbReference type="SUPFAM" id="SSF56349">
    <property type="entry name" value="DNA breaking-rejoining enzymes"/>
    <property type="match status" value="1"/>
</dbReference>
<protein>
    <submittedName>
        <fullName evidence="4">Recombinase XerD</fullName>
    </submittedName>
</protein>
<feature type="domain" description="Tyr recombinase" evidence="3">
    <location>
        <begin position="176"/>
        <end position="383"/>
    </location>
</feature>
<dbReference type="EMBL" id="RYZH01000060">
    <property type="protein sequence ID" value="RUL83425.1"/>
    <property type="molecule type" value="Genomic_DNA"/>
</dbReference>
<evidence type="ECO:0000256" key="2">
    <source>
        <dbReference type="SAM" id="MobiDB-lite"/>
    </source>
</evidence>
<dbReference type="PANTHER" id="PTHR30349">
    <property type="entry name" value="PHAGE INTEGRASE-RELATED"/>
    <property type="match status" value="1"/>
</dbReference>
<dbReference type="Pfam" id="PF00589">
    <property type="entry name" value="Phage_integrase"/>
    <property type="match status" value="1"/>
</dbReference>
<keyword evidence="5" id="KW-1185">Reference proteome</keyword>
<keyword evidence="1" id="KW-0233">DNA recombination</keyword>
<comment type="caution">
    <text evidence="4">The sequence shown here is derived from an EMBL/GenBank/DDBJ whole genome shotgun (WGS) entry which is preliminary data.</text>
</comment>
<dbReference type="OrthoDB" id="254233at2"/>
<evidence type="ECO:0000313" key="4">
    <source>
        <dbReference type="EMBL" id="RUL83425.1"/>
    </source>
</evidence>
<evidence type="ECO:0000259" key="3">
    <source>
        <dbReference type="PROSITE" id="PS51898"/>
    </source>
</evidence>
<reference evidence="4 5" key="1">
    <citation type="submission" date="2018-12" db="EMBL/GenBank/DDBJ databases">
        <authorList>
            <person name="Toschakov S.V."/>
        </authorList>
    </citation>
    <scope>NUCLEOTIDE SEQUENCE [LARGE SCALE GENOMIC DNA]</scope>
    <source>
        <strain evidence="4 5">GM2012</strain>
    </source>
</reference>
<proteinExistence type="predicted"/>